<dbReference type="AlphaFoldDB" id="A0A4Y1WW68"/>
<keyword evidence="6" id="KW-1185">Reference proteome</keyword>
<dbReference type="Gene3D" id="3.40.50.1980">
    <property type="entry name" value="Nitrogenase molybdenum iron protein domain"/>
    <property type="match status" value="2"/>
</dbReference>
<dbReference type="GO" id="GO:0030001">
    <property type="term" value="P:metal ion transport"/>
    <property type="evidence" value="ECO:0007669"/>
    <property type="project" value="InterPro"/>
</dbReference>
<dbReference type="SUPFAM" id="SSF53807">
    <property type="entry name" value="Helical backbone' metal receptor"/>
    <property type="match status" value="1"/>
</dbReference>
<comment type="similarity">
    <text evidence="1">Belongs to the bacterial solute-binding protein 9 family.</text>
</comment>
<dbReference type="EMBL" id="AP019735">
    <property type="protein sequence ID" value="BBL05177.1"/>
    <property type="molecule type" value="Genomic_DNA"/>
</dbReference>
<dbReference type="Proteomes" id="UP000318946">
    <property type="component" value="Chromosome"/>
</dbReference>
<evidence type="ECO:0000256" key="2">
    <source>
        <dbReference type="ARBA" id="ARBA00022448"/>
    </source>
</evidence>
<proteinExistence type="inferred from homology"/>
<sequence length="296" mass="33378">MRTAYLYLLFLSLFATGCTSSTRQTDKERLYVSILPLRSLVEQIVGDDFKVDVLVPAGASPESFEPTPRQYVALNRSKLVFNVGLIDFEQNLLRDFPDREKLVNLSRGIRLLEGSCAHGHTHEPTEKARASEGHAHGIDPHIWTSPRALKQMAANAYDALRTSFPDSVRYTENYEKLLVRLDSLDTACAEALRQADVHTIVIYHPALTYYAADYGLEQLAVEHDGKEPSARHLARLIEEARRKKVRRVFYQAQYPASTVKVIAEDIGARSVKIDPLREDVIENIGEITRQLTSGNE</sequence>
<feature type="signal peptide" evidence="4">
    <location>
        <begin position="1"/>
        <end position="17"/>
    </location>
</feature>
<dbReference type="PANTHER" id="PTHR42953:SF3">
    <property type="entry name" value="HIGH-AFFINITY ZINC UPTAKE SYSTEM PROTEIN ZNUA"/>
    <property type="match status" value="1"/>
</dbReference>
<evidence type="ECO:0000256" key="4">
    <source>
        <dbReference type="SAM" id="SignalP"/>
    </source>
</evidence>
<dbReference type="RefSeq" id="WP_019129386.1">
    <property type="nucleotide sequence ID" value="NZ_AP019735.1"/>
</dbReference>
<name>A0A4Y1WW68_9BACT</name>
<dbReference type="InterPro" id="IPR050492">
    <property type="entry name" value="Bact_metal-bind_prot9"/>
</dbReference>
<evidence type="ECO:0000256" key="3">
    <source>
        <dbReference type="ARBA" id="ARBA00022729"/>
    </source>
</evidence>
<protein>
    <submittedName>
        <fullName evidence="5">Zinc ABC transporter substrate-binding protein</fullName>
    </submittedName>
</protein>
<keyword evidence="3 4" id="KW-0732">Signal</keyword>
<evidence type="ECO:0000256" key="1">
    <source>
        <dbReference type="ARBA" id="ARBA00011028"/>
    </source>
</evidence>
<dbReference type="Pfam" id="PF01297">
    <property type="entry name" value="ZnuA"/>
    <property type="match status" value="1"/>
</dbReference>
<dbReference type="GO" id="GO:0046872">
    <property type="term" value="F:metal ion binding"/>
    <property type="evidence" value="ECO:0007669"/>
    <property type="project" value="InterPro"/>
</dbReference>
<dbReference type="InterPro" id="IPR006127">
    <property type="entry name" value="ZnuA-like"/>
</dbReference>
<dbReference type="GeneID" id="78343203"/>
<dbReference type="KEGG" id="acou:A5CBH24_24900"/>
<accession>A0A4Y1WW68</accession>
<evidence type="ECO:0000313" key="6">
    <source>
        <dbReference type="Proteomes" id="UP000318946"/>
    </source>
</evidence>
<dbReference type="PROSITE" id="PS51257">
    <property type="entry name" value="PROKAR_LIPOPROTEIN"/>
    <property type="match status" value="1"/>
</dbReference>
<evidence type="ECO:0000313" key="5">
    <source>
        <dbReference type="EMBL" id="BBL05177.1"/>
    </source>
</evidence>
<gene>
    <name evidence="5" type="ORF">A5CBH24_24900</name>
</gene>
<reference evidence="6" key="1">
    <citation type="submission" date="2019-06" db="EMBL/GenBank/DDBJ databases">
        <title>Alistipes onderdonkii subsp. vulgaris subsp. nov., Alistipes dispar sp. nov. and Alistipes communis sp. nov., isolated from human faeces, and creation of Alistipes onderdonkii subsp. onderdonkii subsp. nov.</title>
        <authorList>
            <person name="Sakamoto M."/>
            <person name="Ikeyama N."/>
            <person name="Ogata Y."/>
            <person name="Suda W."/>
            <person name="Iino T."/>
            <person name="Hattori M."/>
            <person name="Ohkuma M."/>
        </authorList>
    </citation>
    <scope>NUCLEOTIDE SEQUENCE [LARGE SCALE GENOMIC DNA]</scope>
    <source>
        <strain evidence="6">5CBH24</strain>
    </source>
</reference>
<feature type="chain" id="PRO_5021457949" evidence="4">
    <location>
        <begin position="18"/>
        <end position="296"/>
    </location>
</feature>
<keyword evidence="2" id="KW-0813">Transport</keyword>
<dbReference type="PANTHER" id="PTHR42953">
    <property type="entry name" value="HIGH-AFFINITY ZINC UPTAKE SYSTEM PROTEIN ZNUA-RELATED"/>
    <property type="match status" value="1"/>
</dbReference>
<organism evidence="5 6">
    <name type="scientific">Alistipes communis</name>
    <dbReference type="NCBI Taxonomy" id="2585118"/>
    <lineage>
        <taxon>Bacteria</taxon>
        <taxon>Pseudomonadati</taxon>
        <taxon>Bacteroidota</taxon>
        <taxon>Bacteroidia</taxon>
        <taxon>Bacteroidales</taxon>
        <taxon>Rikenellaceae</taxon>
        <taxon>Alistipes</taxon>
    </lineage>
</organism>
<dbReference type="OrthoDB" id="9810636at2"/>